<feature type="compositionally biased region" description="Pro residues" evidence="1">
    <location>
        <begin position="1010"/>
        <end position="1021"/>
    </location>
</feature>
<dbReference type="Proteomes" id="UP001190700">
    <property type="component" value="Unassembled WGS sequence"/>
</dbReference>
<protein>
    <recommendedName>
        <fullName evidence="2">TORTIFOLIA1/SINE1-2 N-terminal domain-containing protein</fullName>
    </recommendedName>
</protein>
<feature type="compositionally biased region" description="Polar residues" evidence="1">
    <location>
        <begin position="1504"/>
        <end position="1513"/>
    </location>
</feature>
<feature type="region of interest" description="Disordered" evidence="1">
    <location>
        <begin position="1350"/>
        <end position="1379"/>
    </location>
</feature>
<feature type="region of interest" description="Disordered" evidence="1">
    <location>
        <begin position="375"/>
        <end position="882"/>
    </location>
</feature>
<feature type="compositionally biased region" description="Polar residues" evidence="1">
    <location>
        <begin position="1083"/>
        <end position="1092"/>
    </location>
</feature>
<dbReference type="EMBL" id="LGRX02035798">
    <property type="protein sequence ID" value="KAK3233139.1"/>
    <property type="molecule type" value="Genomic_DNA"/>
</dbReference>
<feature type="region of interest" description="Disordered" evidence="1">
    <location>
        <begin position="992"/>
        <end position="1264"/>
    </location>
</feature>
<dbReference type="InterPro" id="IPR057600">
    <property type="entry name" value="TORTIFOLIA1/SINE1-2_N"/>
</dbReference>
<feature type="domain" description="TORTIFOLIA1/SINE1-2 N-terminal" evidence="2">
    <location>
        <begin position="10"/>
        <end position="262"/>
    </location>
</feature>
<accession>A0AAE0EM77</accession>
<feature type="compositionally biased region" description="Pro residues" evidence="1">
    <location>
        <begin position="1051"/>
        <end position="1061"/>
    </location>
</feature>
<dbReference type="Pfam" id="PF24714">
    <property type="entry name" value="TOR1L1_N"/>
    <property type="match status" value="1"/>
</dbReference>
<feature type="compositionally biased region" description="Basic and acidic residues" evidence="1">
    <location>
        <begin position="630"/>
        <end position="639"/>
    </location>
</feature>
<evidence type="ECO:0000313" key="4">
    <source>
        <dbReference type="Proteomes" id="UP001190700"/>
    </source>
</evidence>
<keyword evidence="4" id="KW-1185">Reference proteome</keyword>
<feature type="compositionally biased region" description="Pro residues" evidence="1">
    <location>
        <begin position="735"/>
        <end position="745"/>
    </location>
</feature>
<organism evidence="3 4">
    <name type="scientific">Cymbomonas tetramitiformis</name>
    <dbReference type="NCBI Taxonomy" id="36881"/>
    <lineage>
        <taxon>Eukaryota</taxon>
        <taxon>Viridiplantae</taxon>
        <taxon>Chlorophyta</taxon>
        <taxon>Pyramimonadophyceae</taxon>
        <taxon>Pyramimonadales</taxon>
        <taxon>Pyramimonadaceae</taxon>
        <taxon>Cymbomonas</taxon>
    </lineage>
</organism>
<evidence type="ECO:0000259" key="2">
    <source>
        <dbReference type="Pfam" id="PF24714"/>
    </source>
</evidence>
<feature type="compositionally biased region" description="Low complexity" evidence="1">
    <location>
        <begin position="378"/>
        <end position="412"/>
    </location>
</feature>
<feature type="compositionally biased region" description="Basic and acidic residues" evidence="1">
    <location>
        <begin position="1436"/>
        <end position="1454"/>
    </location>
</feature>
<evidence type="ECO:0000256" key="1">
    <source>
        <dbReference type="SAM" id="MobiDB-lite"/>
    </source>
</evidence>
<feature type="compositionally biased region" description="Low complexity" evidence="1">
    <location>
        <begin position="1099"/>
        <end position="1118"/>
    </location>
</feature>
<dbReference type="SUPFAM" id="SSF48371">
    <property type="entry name" value="ARM repeat"/>
    <property type="match status" value="1"/>
</dbReference>
<feature type="compositionally biased region" description="Basic and acidic residues" evidence="1">
    <location>
        <begin position="568"/>
        <end position="596"/>
    </location>
</feature>
<feature type="compositionally biased region" description="Polar residues" evidence="1">
    <location>
        <begin position="645"/>
        <end position="658"/>
    </location>
</feature>
<sequence>MASQRRWFKSCVLRLEDRDLETGAINSAQRLIRDWLPENLIIVVKELITGLDASNTNGRKERLRLVTYASDVHGHLALAASFPILMPVLEKMLGEFDSNVGKEIEALFGSLAHKAVTAGTTTKSYKLPPQWLSQLLCHPLLRAMRNDKMRAPLCCRCLYAVLLECNAHSVTCVYAATNCIRHLLRLFSRFHVVASNASSVSTIPADVFMPLVRSLELVSGCISTHHVMALVSFADVALGSKEWRVRQGGVSLLHALARTIGQAVPGSEVMISGGLDPDDLFDEAGAADHRRPPSQGGCAYDASIEEAKQVLSMLKSKLIDLLEKVRYDRVQHVRLEAAAANAEFRIIPNTSSVADMAIPKEKSYALRFEMEGLVGPDRSLSPRNVSRSSSPIAARRATGVKSPGGVRPGSRSPGRHPSPRMQGGVQGVPSSDTWGAGSAAPQSHWRPRTPPSRISHESYTAPTMETPAAYQAAPPDPPPAKWQPWRRADPSSPPMMEAAFDPPSSAFTDVRPPSSAFTDEPSQTALSDRRQDARSTSAKRERASRDYNLQGRRMAPGGLSSAAAGRTRGRELPSDSKERPQYNLDGRRVYRREPAEKVAGSGGMWLSHQQPSHGGAAGPSATRSKSATRRSVDSRRGSDTARAGQDQTVARGPQSSARPRSAVTHEGSTGERSPQRASERPPWGMPRLQRPRSSVKHEPTIEIYTKPGARRHTPEPVPEYARGMTDLNMEASPAEPSPSGSPTPPHIVTSAHAGPEAGPGSLPYRGDALDPGSVDISPFPAERSAPASSTARSPSFASPSPTADPHRVINIHIHSKPRSGSRASTPPPPPNTSDFQDLDATGATHEGGEWRGDGDAEVQDAPPRRTVRQLWSPGSSCEPPPLPPPAEEAVNYMQPSYPTFPVATLESVVQNTVSKLLQAHIQEIQVFYQHKERERVAALEAECERRIAAYSSQMREALQRDVADTRQATEQAIQHDISNFAQDNLVPRVATMLGGSQPAPSQLSSQLPTQSPPQVGPPGEPPVSSSQATVNAHPQLQPPRDIPSPTSAAPKSPPKPLPDVAPSPTKTAPGNKPGGRPAALPQVASSMPNAATANGDRLAPQAEAHSSANAATSSAPPSGWQPWGRSRGSADLSHPEGATSAPPSTSEHAATTAGPMVAMWQPWKGQQEAEPVKHSEQAEGGTKGDPPSETGGNLSLSLGPGQSQQSVEPSHALTAGEAVVHPARSPTADVEDSLVGLAHTTRRSLPAEAAPEAGTSIEQQGGMPAWQQQEMQGADLFQLAAQLDADSGAGGNGAPPEPAVPAPLPASHTAPADAGDHRVPEPQVLDTHLLDRHNGLPASGPQWDEAARAWADDEEQVDDPSRDSPERAVPFTPTAPPTGVVMHTEAAAEVLVRAGIRESVLSDLQHLAGDGGRARLGSALREVWKELEQGGQPSEVTDRLPEESRGASESRDRASTSSWGDLTFGEDEELDLDLLAEDNPDLDLMIASQPRHVAQSAGIPDANPQISSTSSKQGPILVEDLNL</sequence>
<dbReference type="InterPro" id="IPR016024">
    <property type="entry name" value="ARM-type_fold"/>
</dbReference>
<proteinExistence type="predicted"/>
<feature type="compositionally biased region" description="Low complexity" evidence="1">
    <location>
        <begin position="996"/>
        <end position="1009"/>
    </location>
</feature>
<feature type="compositionally biased region" description="Basic and acidic residues" evidence="1">
    <location>
        <begin position="527"/>
        <end position="545"/>
    </location>
</feature>
<name>A0AAE0EM77_9CHLO</name>
<feature type="compositionally biased region" description="Polar residues" evidence="1">
    <location>
        <begin position="515"/>
        <end position="526"/>
    </location>
</feature>
<evidence type="ECO:0000313" key="3">
    <source>
        <dbReference type="EMBL" id="KAK3233139.1"/>
    </source>
</evidence>
<feature type="region of interest" description="Disordered" evidence="1">
    <location>
        <begin position="1281"/>
        <end position="1319"/>
    </location>
</feature>
<feature type="compositionally biased region" description="Low complexity" evidence="1">
    <location>
        <begin position="780"/>
        <end position="803"/>
    </location>
</feature>
<reference evidence="3 4" key="1">
    <citation type="journal article" date="2015" name="Genome Biol. Evol.">
        <title>Comparative Genomics of a Bacterivorous Green Alga Reveals Evolutionary Causalities and Consequences of Phago-Mixotrophic Mode of Nutrition.</title>
        <authorList>
            <person name="Burns J.A."/>
            <person name="Paasch A."/>
            <person name="Narechania A."/>
            <person name="Kim E."/>
        </authorList>
    </citation>
    <scope>NUCLEOTIDE SEQUENCE [LARGE SCALE GENOMIC DNA]</scope>
    <source>
        <strain evidence="3 4">PLY_AMNH</strain>
    </source>
</reference>
<gene>
    <name evidence="3" type="ORF">CYMTET_56546</name>
</gene>
<feature type="region of interest" description="Disordered" evidence="1">
    <location>
        <begin position="1427"/>
        <end position="1462"/>
    </location>
</feature>
<feature type="region of interest" description="Disordered" evidence="1">
    <location>
        <begin position="1486"/>
        <end position="1523"/>
    </location>
</feature>
<feature type="compositionally biased region" description="Low complexity" evidence="1">
    <location>
        <begin position="1191"/>
        <end position="1206"/>
    </location>
</feature>
<comment type="caution">
    <text evidence="3">The sequence shown here is derived from an EMBL/GenBank/DDBJ whole genome shotgun (WGS) entry which is preliminary data.</text>
</comment>
<feature type="compositionally biased region" description="Pro residues" evidence="1">
    <location>
        <begin position="1295"/>
        <end position="1304"/>
    </location>
</feature>